<proteinExistence type="predicted"/>
<comment type="caution">
    <text evidence="1">The sequence shown here is derived from an EMBL/GenBank/DDBJ whole genome shotgun (WGS) entry which is preliminary data.</text>
</comment>
<reference evidence="2" key="1">
    <citation type="journal article" date="2019" name="Int. J. Syst. Evol. Microbiol.">
        <title>The Global Catalogue of Microorganisms (GCM) 10K type strain sequencing project: providing services to taxonomists for standard genome sequencing and annotation.</title>
        <authorList>
            <consortium name="The Broad Institute Genomics Platform"/>
            <consortium name="The Broad Institute Genome Sequencing Center for Infectious Disease"/>
            <person name="Wu L."/>
            <person name="Ma J."/>
        </authorList>
    </citation>
    <scope>NUCLEOTIDE SEQUENCE [LARGE SCALE GENOMIC DNA]</scope>
    <source>
        <strain evidence="2">CGMCC 1.15053</strain>
    </source>
</reference>
<dbReference type="Proteomes" id="UP001595979">
    <property type="component" value="Unassembled WGS sequence"/>
</dbReference>
<keyword evidence="2" id="KW-1185">Reference proteome</keyword>
<evidence type="ECO:0000313" key="1">
    <source>
        <dbReference type="EMBL" id="MFC5849262.1"/>
    </source>
</evidence>
<accession>A0ABW1DKK8</accession>
<protein>
    <submittedName>
        <fullName evidence="1">Uncharacterized protein</fullName>
    </submittedName>
</protein>
<dbReference type="RefSeq" id="WP_380050241.1">
    <property type="nucleotide sequence ID" value="NZ_JBHSOH010000016.1"/>
</dbReference>
<evidence type="ECO:0000313" key="2">
    <source>
        <dbReference type="Proteomes" id="UP001595979"/>
    </source>
</evidence>
<gene>
    <name evidence="1" type="ORF">ACFPQ6_13185</name>
</gene>
<organism evidence="1 2">
    <name type="scientific">Deinococcus petrolearius</name>
    <dbReference type="NCBI Taxonomy" id="1751295"/>
    <lineage>
        <taxon>Bacteria</taxon>
        <taxon>Thermotogati</taxon>
        <taxon>Deinococcota</taxon>
        <taxon>Deinococci</taxon>
        <taxon>Deinococcales</taxon>
        <taxon>Deinococcaceae</taxon>
        <taxon>Deinococcus</taxon>
    </lineage>
</organism>
<dbReference type="EMBL" id="JBHSOH010000016">
    <property type="protein sequence ID" value="MFC5849262.1"/>
    <property type="molecule type" value="Genomic_DNA"/>
</dbReference>
<name>A0ABW1DKK8_9DEIO</name>
<sequence>MATSFPRDARILRFNPRAPQGYEGRRQDLLWPVLAYRVGVPVSPRAEQMDLFQRAVFGVLLHGVNDPRQIADILHLHPDLVRIVKDFLVERDLIDQDDIVKPDAERRYREARFDLGQRPDGFTTGYVFQDPFSGLLLPRLIETLETADFTVRENGFPEVQRGERVSRPYVESLPSEKPTPPRAADVMRAFDSSRKAQKGRWELDEDEGTEARFLSRVKRVNFIEQEPEVMYLSTFIFGQGLSGWEVADPFGLPTSPLTALAHKRLAKSKGLRSRVQRLAEEGTEEREASRDPVEEALVDLQHRFGPQVEDHPLLQTLLDTELATAEFRAAPASQRQRRARQALVATRSLIEHLLREVRSRHSTAGAERQLIDRDALYNLRRIEAAADALSFAVPLPPTLTSVKAADVYWMANREQSAKLRPLLVGILLSASAHADHPFRAVARSAPHFLQKFDEVLGWCAEAAHMGPTPADLTGLVEPAVDYIYQVTNLLLAVASPAVTPAEPTFRVAPEPQDVDFDDLEL</sequence>